<evidence type="ECO:0000256" key="1">
    <source>
        <dbReference type="SAM" id="MobiDB-lite"/>
    </source>
</evidence>
<keyword evidence="4" id="KW-1185">Reference proteome</keyword>
<dbReference type="Proteomes" id="UP000554482">
    <property type="component" value="Unassembled WGS sequence"/>
</dbReference>
<feature type="compositionally biased region" description="Polar residues" evidence="1">
    <location>
        <begin position="211"/>
        <end position="233"/>
    </location>
</feature>
<name>A0A7J6VRN3_THATH</name>
<protein>
    <submittedName>
        <fullName evidence="3">Transmembrane protein</fullName>
    </submittedName>
</protein>
<sequence>MDHIVFEHEDLIIDLETGGTTNDEGSNLLCRDWSGSVGFNNASIRTEDCVSSCNYGLSSPELVIDNGDLMIHKKESRGGETLSFFKKKMLKDKRKSTSSKKPPKPPRPPRGPSLDAADQKLIKEISELAMLRRARIEKIKAMKKMKAAKAASTNSNFYAMVITILFCLVIIVQGMLPGGSSQTSFSGSPESAVATSGGVISVHEYKNLSASNTDGPDSLSPNFIEQVSGSTLQEEGRTVAG</sequence>
<feature type="region of interest" description="Disordered" evidence="1">
    <location>
        <begin position="211"/>
        <end position="241"/>
    </location>
</feature>
<keyword evidence="2" id="KW-1133">Transmembrane helix</keyword>
<proteinExistence type="predicted"/>
<keyword evidence="2" id="KW-0472">Membrane</keyword>
<feature type="transmembrane region" description="Helical" evidence="2">
    <location>
        <begin position="157"/>
        <end position="176"/>
    </location>
</feature>
<evidence type="ECO:0000256" key="2">
    <source>
        <dbReference type="SAM" id="Phobius"/>
    </source>
</evidence>
<feature type="region of interest" description="Disordered" evidence="1">
    <location>
        <begin position="89"/>
        <end position="117"/>
    </location>
</feature>
<dbReference type="AlphaFoldDB" id="A0A7J6VRN3"/>
<dbReference type="PANTHER" id="PTHR34188">
    <property type="entry name" value="OS01G0299500 PROTEIN"/>
    <property type="match status" value="1"/>
</dbReference>
<evidence type="ECO:0000313" key="3">
    <source>
        <dbReference type="EMBL" id="KAF5186850.1"/>
    </source>
</evidence>
<feature type="compositionally biased region" description="Basic residues" evidence="1">
    <location>
        <begin position="89"/>
        <end position="104"/>
    </location>
</feature>
<accession>A0A7J6VRN3</accession>
<gene>
    <name evidence="3" type="ORF">FRX31_023560</name>
</gene>
<dbReference type="EMBL" id="JABWDY010028768">
    <property type="protein sequence ID" value="KAF5186850.1"/>
    <property type="molecule type" value="Genomic_DNA"/>
</dbReference>
<dbReference type="OrthoDB" id="1899142at2759"/>
<keyword evidence="2 3" id="KW-0812">Transmembrane</keyword>
<reference evidence="3 4" key="1">
    <citation type="submission" date="2020-06" db="EMBL/GenBank/DDBJ databases">
        <title>Transcriptomic and genomic resources for Thalictrum thalictroides and T. hernandezii: Facilitating candidate gene discovery in an emerging model plant lineage.</title>
        <authorList>
            <person name="Arias T."/>
            <person name="Riano-Pachon D.M."/>
            <person name="Di Stilio V.S."/>
        </authorList>
    </citation>
    <scope>NUCLEOTIDE SEQUENCE [LARGE SCALE GENOMIC DNA]</scope>
    <source>
        <strain evidence="4">cv. WT478/WT964</strain>
        <tissue evidence="3">Leaves</tissue>
    </source>
</reference>
<organism evidence="3 4">
    <name type="scientific">Thalictrum thalictroides</name>
    <name type="common">Rue-anemone</name>
    <name type="synonym">Anemone thalictroides</name>
    <dbReference type="NCBI Taxonomy" id="46969"/>
    <lineage>
        <taxon>Eukaryota</taxon>
        <taxon>Viridiplantae</taxon>
        <taxon>Streptophyta</taxon>
        <taxon>Embryophyta</taxon>
        <taxon>Tracheophyta</taxon>
        <taxon>Spermatophyta</taxon>
        <taxon>Magnoliopsida</taxon>
        <taxon>Ranunculales</taxon>
        <taxon>Ranunculaceae</taxon>
        <taxon>Thalictroideae</taxon>
        <taxon>Thalictrum</taxon>
    </lineage>
</organism>
<evidence type="ECO:0000313" key="4">
    <source>
        <dbReference type="Proteomes" id="UP000554482"/>
    </source>
</evidence>
<comment type="caution">
    <text evidence="3">The sequence shown here is derived from an EMBL/GenBank/DDBJ whole genome shotgun (WGS) entry which is preliminary data.</text>
</comment>
<dbReference type="PANTHER" id="PTHR34188:SF5">
    <property type="entry name" value="OS05G0131900 PROTEIN"/>
    <property type="match status" value="1"/>
</dbReference>